<reference evidence="3 4" key="1">
    <citation type="submission" date="2024-02" db="EMBL/GenBank/DDBJ databases">
        <title>Janibacter sp. nov., isolated from gut of marine sandworm.</title>
        <authorList>
            <person name="Kim B."/>
            <person name="Jun M.O."/>
            <person name="Shin N.-R."/>
        </authorList>
    </citation>
    <scope>NUCLEOTIDE SEQUENCE [LARGE SCALE GENOMIC DNA]</scope>
    <source>
        <strain evidence="3 4">A1S7</strain>
    </source>
</reference>
<accession>A0ABZ2MGA8</accession>
<evidence type="ECO:0000313" key="4">
    <source>
        <dbReference type="Proteomes" id="UP001382727"/>
    </source>
</evidence>
<gene>
    <name evidence="3" type="ORF">V1351_14345</name>
</gene>
<dbReference type="Proteomes" id="UP001382727">
    <property type="component" value="Chromosome"/>
</dbReference>
<feature type="region of interest" description="Disordered" evidence="1">
    <location>
        <begin position="1"/>
        <end position="20"/>
    </location>
</feature>
<sequence>MAAKGARSGPGGGRPVERDAQTVEVVLDHPGRVRVRVGVDDEGRRRNRLEVQGRAWADRHGIRVPSILSHDPAGAWLVSEDVTSLPQQGRGFVEAGLEIARRVAAATPMVSSESTSGWRAPARGRVLRAGQLWRAGISPAQFMRERGAAHDLPVDTAVHGDLYDSNVLLVDQHSATIIDWEHAGVGPRFSDEIRFATTLARDEDAGYAIECILGRARTSDLYSIATQLRWLSLRHYADQLTAEPLVVSRERKDAVRRRWLEAARWADEIAHARFSPRPS</sequence>
<name>A0ABZ2MGA8_9MICO</name>
<dbReference type="InterPro" id="IPR002575">
    <property type="entry name" value="Aminoglycoside_PTrfase"/>
</dbReference>
<evidence type="ECO:0000256" key="1">
    <source>
        <dbReference type="SAM" id="MobiDB-lite"/>
    </source>
</evidence>
<dbReference type="SUPFAM" id="SSF56112">
    <property type="entry name" value="Protein kinase-like (PK-like)"/>
    <property type="match status" value="1"/>
</dbReference>
<evidence type="ECO:0000313" key="3">
    <source>
        <dbReference type="EMBL" id="WXB76104.1"/>
    </source>
</evidence>
<dbReference type="EMBL" id="CP144913">
    <property type="protein sequence ID" value="WXB76104.1"/>
    <property type="molecule type" value="Genomic_DNA"/>
</dbReference>
<proteinExistence type="predicted"/>
<organism evidence="3 4">
    <name type="scientific">Janibacter alittae</name>
    <dbReference type="NCBI Taxonomy" id="3115209"/>
    <lineage>
        <taxon>Bacteria</taxon>
        <taxon>Bacillati</taxon>
        <taxon>Actinomycetota</taxon>
        <taxon>Actinomycetes</taxon>
        <taxon>Micrococcales</taxon>
        <taxon>Intrasporangiaceae</taxon>
        <taxon>Janibacter</taxon>
    </lineage>
</organism>
<keyword evidence="4" id="KW-1185">Reference proteome</keyword>
<dbReference type="Pfam" id="PF01636">
    <property type="entry name" value="APH"/>
    <property type="match status" value="1"/>
</dbReference>
<dbReference type="Gene3D" id="3.90.1200.10">
    <property type="match status" value="1"/>
</dbReference>
<protein>
    <submittedName>
        <fullName evidence="3">Phosphotransferase</fullName>
    </submittedName>
</protein>
<dbReference type="RefSeq" id="WP_338748871.1">
    <property type="nucleotide sequence ID" value="NZ_CP144913.1"/>
</dbReference>
<dbReference type="InterPro" id="IPR011009">
    <property type="entry name" value="Kinase-like_dom_sf"/>
</dbReference>
<evidence type="ECO:0000259" key="2">
    <source>
        <dbReference type="Pfam" id="PF01636"/>
    </source>
</evidence>
<feature type="domain" description="Aminoglycoside phosphotransferase" evidence="2">
    <location>
        <begin position="18"/>
        <end position="208"/>
    </location>
</feature>